<evidence type="ECO:0000313" key="2">
    <source>
        <dbReference type="Proteomes" id="UP000277212"/>
    </source>
</evidence>
<gene>
    <name evidence="1" type="ORF">CDV36_001435</name>
</gene>
<protein>
    <submittedName>
        <fullName evidence="1">Uncharacterized protein</fullName>
    </submittedName>
</protein>
<dbReference type="Proteomes" id="UP000277212">
    <property type="component" value="Unassembled WGS sequence"/>
</dbReference>
<reference evidence="1 2" key="1">
    <citation type="submission" date="2017-06" db="EMBL/GenBank/DDBJ databases">
        <title>Comparative genomic analysis of Ambrosia Fusariam Clade fungi.</title>
        <authorList>
            <person name="Stajich J.E."/>
            <person name="Carrillo J."/>
            <person name="Kijimoto T."/>
            <person name="Eskalen A."/>
            <person name="O'Donnell K."/>
            <person name="Kasson M."/>
        </authorList>
    </citation>
    <scope>NUCLEOTIDE SEQUENCE [LARGE SCALE GENOMIC DNA]</scope>
    <source>
        <strain evidence="1">UCR3666</strain>
    </source>
</reference>
<dbReference type="OrthoDB" id="5199007at2759"/>
<evidence type="ECO:0000313" key="1">
    <source>
        <dbReference type="EMBL" id="RMJ18886.1"/>
    </source>
</evidence>
<accession>A0A3M2SMU2</accession>
<organism evidence="1 2">
    <name type="scientific">Fusarium kuroshium</name>
    <dbReference type="NCBI Taxonomy" id="2010991"/>
    <lineage>
        <taxon>Eukaryota</taxon>
        <taxon>Fungi</taxon>
        <taxon>Dikarya</taxon>
        <taxon>Ascomycota</taxon>
        <taxon>Pezizomycotina</taxon>
        <taxon>Sordariomycetes</taxon>
        <taxon>Hypocreomycetidae</taxon>
        <taxon>Hypocreales</taxon>
        <taxon>Nectriaceae</taxon>
        <taxon>Fusarium</taxon>
        <taxon>Fusarium solani species complex</taxon>
    </lineage>
</organism>
<name>A0A3M2SMU2_9HYPO</name>
<sequence>MQSIKDQSAVSVVEISPEIDIHATSTSAVNAAIEVFTIEEGHVTIPNDLCPLEALFSTLRKVSAVFNLDICTEVDLNCRKILHRLLQSIFDTNTQSFLEQETSEIFAHLSAKQKARILAQAIATFTILFQRLAEAGEKVTYGVLNREAQLFAESEQRTMMQDAIEGNPIFEDCQRKSDIADAILAAIDADESPASPQLVAADDKVDFTFSPGAALEHKNMGVPWGFTVMALN</sequence>
<keyword evidence="2" id="KW-1185">Reference proteome</keyword>
<dbReference type="AlphaFoldDB" id="A0A3M2SMU2"/>
<proteinExistence type="predicted"/>
<comment type="caution">
    <text evidence="1">The sequence shown here is derived from an EMBL/GenBank/DDBJ whole genome shotgun (WGS) entry which is preliminary data.</text>
</comment>
<dbReference type="EMBL" id="NKUJ01000014">
    <property type="protein sequence ID" value="RMJ18886.1"/>
    <property type="molecule type" value="Genomic_DNA"/>
</dbReference>